<evidence type="ECO:0008006" key="4">
    <source>
        <dbReference type="Google" id="ProtNLM"/>
    </source>
</evidence>
<dbReference type="Proteomes" id="UP000663846">
    <property type="component" value="Unassembled WGS sequence"/>
</dbReference>
<evidence type="ECO:0000256" key="1">
    <source>
        <dbReference type="SAM" id="MobiDB-lite"/>
    </source>
</evidence>
<feature type="compositionally biased region" description="Polar residues" evidence="1">
    <location>
        <begin position="59"/>
        <end position="79"/>
    </location>
</feature>
<comment type="caution">
    <text evidence="2">The sequence shown here is derived from an EMBL/GenBank/DDBJ whole genome shotgun (WGS) entry which is preliminary data.</text>
</comment>
<dbReference type="AlphaFoldDB" id="A0A8H2WK05"/>
<sequence length="237" mass="25935">MKKVEWVMTLHQLDKAITQLTLRVAENEEVTKDIRSTVENISQQVNNIAGKVDEPRTPDQGNPTRTVDKTPQATTSGKQQVKLEPPTNIEWCHIQSNNESEVKDATPVSKPTTSGNKTCTISIPVGTINQSLSCTPGGSLKPIKVKAPEPFKGGLGTEAKQWAARMSGWLQLSATQFETEEDVVTFLLVNMEGTASAWALPHLANIGTEKATIKTAAEFDTAFERAFYDPDKQRAAE</sequence>
<accession>A0A8H2WK05</accession>
<reference evidence="2" key="1">
    <citation type="submission" date="2021-01" db="EMBL/GenBank/DDBJ databases">
        <authorList>
            <person name="Kaushik A."/>
        </authorList>
    </citation>
    <scope>NUCLEOTIDE SEQUENCE</scope>
    <source>
        <strain evidence="2">AG1-1C</strain>
    </source>
</reference>
<evidence type="ECO:0000313" key="2">
    <source>
        <dbReference type="EMBL" id="CAE6381244.1"/>
    </source>
</evidence>
<dbReference type="EMBL" id="CAJMWS010000215">
    <property type="protein sequence ID" value="CAE6381244.1"/>
    <property type="molecule type" value="Genomic_DNA"/>
</dbReference>
<evidence type="ECO:0000313" key="3">
    <source>
        <dbReference type="Proteomes" id="UP000663846"/>
    </source>
</evidence>
<gene>
    <name evidence="2" type="ORF">RDB_LOCUS34569</name>
</gene>
<organism evidence="2 3">
    <name type="scientific">Rhizoctonia solani</name>
    <dbReference type="NCBI Taxonomy" id="456999"/>
    <lineage>
        <taxon>Eukaryota</taxon>
        <taxon>Fungi</taxon>
        <taxon>Dikarya</taxon>
        <taxon>Basidiomycota</taxon>
        <taxon>Agaricomycotina</taxon>
        <taxon>Agaricomycetes</taxon>
        <taxon>Cantharellales</taxon>
        <taxon>Ceratobasidiaceae</taxon>
        <taxon>Rhizoctonia</taxon>
    </lineage>
</organism>
<proteinExistence type="predicted"/>
<name>A0A8H2WK05_9AGAM</name>
<protein>
    <recommendedName>
        <fullName evidence="4">Retrotransposon gag domain-containing protein</fullName>
    </recommendedName>
</protein>
<feature type="region of interest" description="Disordered" evidence="1">
    <location>
        <begin position="47"/>
        <end position="81"/>
    </location>
</feature>